<protein>
    <recommendedName>
        <fullName evidence="1">N-acetyltransferase domain-containing protein</fullName>
    </recommendedName>
</protein>
<gene>
    <name evidence="2" type="ORF">A1O7_02973</name>
</gene>
<dbReference type="CDD" id="cd04301">
    <property type="entry name" value="NAT_SF"/>
    <property type="match status" value="1"/>
</dbReference>
<dbReference type="Proteomes" id="UP000019473">
    <property type="component" value="Unassembled WGS sequence"/>
</dbReference>
<proteinExistence type="predicted"/>
<dbReference type="PANTHER" id="PTHR47542">
    <property type="entry name" value="ACYL-COA N-ACYLTRANSFERASES (NAT) SUPERFAMILY PROTEIN"/>
    <property type="match status" value="1"/>
</dbReference>
<reference evidence="2 3" key="1">
    <citation type="submission" date="2013-03" db="EMBL/GenBank/DDBJ databases">
        <title>The Genome Sequence of Cladophialophora yegresii CBS 114405.</title>
        <authorList>
            <consortium name="The Broad Institute Genomics Platform"/>
            <person name="Cuomo C."/>
            <person name="de Hoog S."/>
            <person name="Gorbushina A."/>
            <person name="Walker B."/>
            <person name="Young S.K."/>
            <person name="Zeng Q."/>
            <person name="Gargeya S."/>
            <person name="Fitzgerald M."/>
            <person name="Haas B."/>
            <person name="Abouelleil A."/>
            <person name="Allen A.W."/>
            <person name="Alvarado L."/>
            <person name="Arachchi H.M."/>
            <person name="Berlin A.M."/>
            <person name="Chapman S.B."/>
            <person name="Gainer-Dewar J."/>
            <person name="Goldberg J."/>
            <person name="Griggs A."/>
            <person name="Gujja S."/>
            <person name="Hansen M."/>
            <person name="Howarth C."/>
            <person name="Imamovic A."/>
            <person name="Ireland A."/>
            <person name="Larimer J."/>
            <person name="McCowan C."/>
            <person name="Murphy C."/>
            <person name="Pearson M."/>
            <person name="Poon T.W."/>
            <person name="Priest M."/>
            <person name="Roberts A."/>
            <person name="Saif S."/>
            <person name="Shea T."/>
            <person name="Sisk P."/>
            <person name="Sykes S."/>
            <person name="Wortman J."/>
            <person name="Nusbaum C."/>
            <person name="Birren B."/>
        </authorList>
    </citation>
    <scope>NUCLEOTIDE SEQUENCE [LARGE SCALE GENOMIC DNA]</scope>
    <source>
        <strain evidence="2 3">CBS 114405</strain>
    </source>
</reference>
<keyword evidence="3" id="KW-1185">Reference proteome</keyword>
<evidence type="ECO:0000313" key="3">
    <source>
        <dbReference type="Proteomes" id="UP000019473"/>
    </source>
</evidence>
<dbReference type="VEuPathDB" id="FungiDB:A1O7_02973"/>
<dbReference type="eggNOG" id="KOG3139">
    <property type="taxonomic scope" value="Eukaryota"/>
</dbReference>
<dbReference type="Pfam" id="PF00583">
    <property type="entry name" value="Acetyltransf_1"/>
    <property type="match status" value="1"/>
</dbReference>
<dbReference type="EMBL" id="AMGW01000002">
    <property type="protein sequence ID" value="EXJ62535.1"/>
    <property type="molecule type" value="Genomic_DNA"/>
</dbReference>
<evidence type="ECO:0000259" key="1">
    <source>
        <dbReference type="PROSITE" id="PS51186"/>
    </source>
</evidence>
<dbReference type="OrthoDB" id="41532at2759"/>
<comment type="caution">
    <text evidence="2">The sequence shown here is derived from an EMBL/GenBank/DDBJ whole genome shotgun (WGS) entry which is preliminary data.</text>
</comment>
<dbReference type="SUPFAM" id="SSF55729">
    <property type="entry name" value="Acyl-CoA N-acyltransferases (Nat)"/>
    <property type="match status" value="1"/>
</dbReference>
<accession>W9WC24</accession>
<evidence type="ECO:0000313" key="2">
    <source>
        <dbReference type="EMBL" id="EXJ62535.1"/>
    </source>
</evidence>
<dbReference type="PANTHER" id="PTHR47542:SF2">
    <property type="entry name" value="ACYL-COA N-ACYLTRANSFERASES (NAT) SUPERFAMILY PROTEIN"/>
    <property type="match status" value="1"/>
</dbReference>
<dbReference type="AlphaFoldDB" id="W9WC24"/>
<dbReference type="GO" id="GO:0016747">
    <property type="term" value="F:acyltransferase activity, transferring groups other than amino-acyl groups"/>
    <property type="evidence" value="ECO:0007669"/>
    <property type="project" value="InterPro"/>
</dbReference>
<name>W9WC24_9EURO</name>
<feature type="domain" description="N-acetyltransferase" evidence="1">
    <location>
        <begin position="17"/>
        <end position="168"/>
    </location>
</feature>
<dbReference type="HOGENOM" id="CLU_013985_9_0_1"/>
<dbReference type="STRING" id="1182544.W9WC24"/>
<dbReference type="InterPro" id="IPR016181">
    <property type="entry name" value="Acyl_CoA_acyltransferase"/>
</dbReference>
<dbReference type="PROSITE" id="PS51186">
    <property type="entry name" value="GNAT"/>
    <property type="match status" value="1"/>
</dbReference>
<sequence>MGHPAPDASSPPLPIFKTIQQLPRCAISHTLQELRTLERKSFAANDVFHFDDKVVKQRNMEILVGLNHHSTVSRVVAYAVSVTSNRRLLLHKICVSPERRRQRIGYLLMEILVGTAKRRSCRGIDLWVDEANHAAQGLYFEHGFSVQEIVQDYYSPGRNGVKMALDLID</sequence>
<dbReference type="RefSeq" id="XP_007755189.1">
    <property type="nucleotide sequence ID" value="XM_007756999.1"/>
</dbReference>
<dbReference type="InterPro" id="IPR000182">
    <property type="entry name" value="GNAT_dom"/>
</dbReference>
<dbReference type="Gene3D" id="3.40.630.30">
    <property type="match status" value="1"/>
</dbReference>
<dbReference type="GeneID" id="19177574"/>
<organism evidence="2 3">
    <name type="scientific">Cladophialophora yegresii CBS 114405</name>
    <dbReference type="NCBI Taxonomy" id="1182544"/>
    <lineage>
        <taxon>Eukaryota</taxon>
        <taxon>Fungi</taxon>
        <taxon>Dikarya</taxon>
        <taxon>Ascomycota</taxon>
        <taxon>Pezizomycotina</taxon>
        <taxon>Eurotiomycetes</taxon>
        <taxon>Chaetothyriomycetidae</taxon>
        <taxon>Chaetothyriales</taxon>
        <taxon>Herpotrichiellaceae</taxon>
        <taxon>Cladophialophora</taxon>
    </lineage>
</organism>